<evidence type="ECO:0000313" key="3">
    <source>
        <dbReference type="Proteomes" id="UP001472677"/>
    </source>
</evidence>
<comment type="caution">
    <text evidence="2">The sequence shown here is derived from an EMBL/GenBank/DDBJ whole genome shotgun (WGS) entry which is preliminary data.</text>
</comment>
<protein>
    <submittedName>
        <fullName evidence="2">Uncharacterized protein</fullName>
    </submittedName>
</protein>
<organism evidence="2 3">
    <name type="scientific">Hibiscus sabdariffa</name>
    <name type="common">roselle</name>
    <dbReference type="NCBI Taxonomy" id="183260"/>
    <lineage>
        <taxon>Eukaryota</taxon>
        <taxon>Viridiplantae</taxon>
        <taxon>Streptophyta</taxon>
        <taxon>Embryophyta</taxon>
        <taxon>Tracheophyta</taxon>
        <taxon>Spermatophyta</taxon>
        <taxon>Magnoliopsida</taxon>
        <taxon>eudicotyledons</taxon>
        <taxon>Gunneridae</taxon>
        <taxon>Pentapetalae</taxon>
        <taxon>rosids</taxon>
        <taxon>malvids</taxon>
        <taxon>Malvales</taxon>
        <taxon>Malvaceae</taxon>
        <taxon>Malvoideae</taxon>
        <taxon>Hibiscus</taxon>
    </lineage>
</organism>
<evidence type="ECO:0000313" key="2">
    <source>
        <dbReference type="EMBL" id="KAK8593876.1"/>
    </source>
</evidence>
<reference evidence="2 3" key="1">
    <citation type="journal article" date="2024" name="G3 (Bethesda)">
        <title>Genome assembly of Hibiscus sabdariffa L. provides insights into metabolisms of medicinal natural products.</title>
        <authorList>
            <person name="Kim T."/>
        </authorList>
    </citation>
    <scope>NUCLEOTIDE SEQUENCE [LARGE SCALE GENOMIC DNA]</scope>
    <source>
        <strain evidence="2">TK-2024</strain>
        <tissue evidence="2">Old leaves</tissue>
    </source>
</reference>
<gene>
    <name evidence="2" type="ORF">V6N12_045949</name>
</gene>
<evidence type="ECO:0000256" key="1">
    <source>
        <dbReference type="SAM" id="MobiDB-lite"/>
    </source>
</evidence>
<dbReference type="EMBL" id="JBBPBM010000003">
    <property type="protein sequence ID" value="KAK8593876.1"/>
    <property type="molecule type" value="Genomic_DNA"/>
</dbReference>
<dbReference type="Proteomes" id="UP001472677">
    <property type="component" value="Unassembled WGS sequence"/>
</dbReference>
<accession>A0ABR2G4C3</accession>
<sequence length="80" mass="8168">MLEPVLGSLLPGTSNIQKLPPRTSFGSENDAPPSFLGWLMVCLLVWAGLASSVQHAAGCGLALSPVFGLQCGLGRDGGCV</sequence>
<name>A0ABR2G4C3_9ROSI</name>
<keyword evidence="3" id="KW-1185">Reference proteome</keyword>
<feature type="region of interest" description="Disordered" evidence="1">
    <location>
        <begin position="1"/>
        <end position="27"/>
    </location>
</feature>
<proteinExistence type="predicted"/>